<dbReference type="AlphaFoldDB" id="A0A7S4EK76"/>
<dbReference type="Pfam" id="PF20710">
    <property type="entry name" value="DUF6824"/>
    <property type="match status" value="1"/>
</dbReference>
<proteinExistence type="predicted"/>
<name>A0A7S4EK76_9STRA</name>
<dbReference type="Gene3D" id="3.40.525.10">
    <property type="entry name" value="CRAL-TRIO lipid binding domain"/>
    <property type="match status" value="1"/>
</dbReference>
<reference evidence="2" key="1">
    <citation type="submission" date="2021-01" db="EMBL/GenBank/DDBJ databases">
        <authorList>
            <person name="Corre E."/>
            <person name="Pelletier E."/>
            <person name="Niang G."/>
            <person name="Scheremetjew M."/>
            <person name="Finn R."/>
            <person name="Kale V."/>
            <person name="Holt S."/>
            <person name="Cochrane G."/>
            <person name="Meng A."/>
            <person name="Brown T."/>
            <person name="Cohen L."/>
        </authorList>
    </citation>
    <scope>NUCLEOTIDE SEQUENCE</scope>
    <source>
        <strain evidence="2">10249 10 AB</strain>
    </source>
</reference>
<dbReference type="EMBL" id="HBIX01016187">
    <property type="protein sequence ID" value="CAE0718973.1"/>
    <property type="molecule type" value="Transcribed_RNA"/>
</dbReference>
<sequence>MTMNIHTLEDTEMTTNNVEELRATHHKVTAMMALELNSLTSAERATVLEDVHGVGDISPEERKPDVIKEKLYEMETALRSIPIKPAFDEAQQLCGGEPGGLVNDPSFRIRFLRAERFNVYEAAKRMVNNLQLIRETCGPECLLRPIHLSDMILDKENQGPDTFLFSGNFFQVMPFRDRSGRRIVVRTGRKLFISDNIDIETRIKTMLYICQELANDVECQMKGVVLIGFPLTLSGESPMLDKTVRKLFDSFERKIVPVRIAAVHLCIPDSPWFKLASYMILQALTKTFRVRSRVHVGSIEECCYKLMTFGIPGDQIPIKSSGIIKCADHKKFIAFCQEQEDAIFRNGGEFKGILCPSSKDILVGRGPRIKNHIGNETYRVLLQSIYERYNSASITKKKEIAFGVIGMVHGYGGRFLVPTKNCWMETDDETARNKVSIAFRDVRKAMNAKKKCERNDCVAGELSEVARINSMHFSCM</sequence>
<dbReference type="InterPro" id="IPR049227">
    <property type="entry name" value="DUF6824"/>
</dbReference>
<accession>A0A7S4EK76</accession>
<dbReference type="InterPro" id="IPR036865">
    <property type="entry name" value="CRAL-TRIO_dom_sf"/>
</dbReference>
<dbReference type="InterPro" id="IPR036273">
    <property type="entry name" value="CRAL/TRIO_N_dom_sf"/>
</dbReference>
<gene>
    <name evidence="2" type="ORF">PAUS00366_LOCUS11727</name>
</gene>
<evidence type="ECO:0000259" key="1">
    <source>
        <dbReference type="Pfam" id="PF20710"/>
    </source>
</evidence>
<dbReference type="SUPFAM" id="SSF46938">
    <property type="entry name" value="CRAL/TRIO N-terminal domain"/>
    <property type="match status" value="1"/>
</dbReference>
<evidence type="ECO:0000313" key="2">
    <source>
        <dbReference type="EMBL" id="CAE0718973.1"/>
    </source>
</evidence>
<organism evidence="2">
    <name type="scientific">Pseudo-nitzschia australis</name>
    <dbReference type="NCBI Taxonomy" id="44445"/>
    <lineage>
        <taxon>Eukaryota</taxon>
        <taxon>Sar</taxon>
        <taxon>Stramenopiles</taxon>
        <taxon>Ochrophyta</taxon>
        <taxon>Bacillariophyta</taxon>
        <taxon>Bacillariophyceae</taxon>
        <taxon>Bacillariophycidae</taxon>
        <taxon>Bacillariales</taxon>
        <taxon>Bacillariaceae</taxon>
        <taxon>Pseudo-nitzschia</taxon>
    </lineage>
</organism>
<protein>
    <recommendedName>
        <fullName evidence="1">DUF6824 domain-containing protein</fullName>
    </recommendedName>
</protein>
<feature type="domain" description="DUF6824" evidence="1">
    <location>
        <begin position="360"/>
        <end position="441"/>
    </location>
</feature>